<dbReference type="STRING" id="195883.A0A482X7M0"/>
<feature type="domain" description="Nudix hydrolase" evidence="6">
    <location>
        <begin position="4"/>
        <end position="135"/>
    </location>
</feature>
<comment type="similarity">
    <text evidence="1">Belongs to the Nudix hydrolase family.</text>
</comment>
<keyword evidence="3" id="KW-0547">Nucleotide-binding</keyword>
<dbReference type="EMBL" id="QKKF02016774">
    <property type="protein sequence ID" value="RZF41458.1"/>
    <property type="molecule type" value="Genomic_DNA"/>
</dbReference>
<dbReference type="GO" id="GO:0004081">
    <property type="term" value="F:bis(5'-nucleosyl)-tetraphosphatase (asymmetrical) activity"/>
    <property type="evidence" value="ECO:0007669"/>
    <property type="project" value="TreeGrafter"/>
</dbReference>
<dbReference type="GO" id="GO:0006754">
    <property type="term" value="P:ATP biosynthetic process"/>
    <property type="evidence" value="ECO:0007669"/>
    <property type="project" value="TreeGrafter"/>
</dbReference>
<evidence type="ECO:0000256" key="2">
    <source>
        <dbReference type="ARBA" id="ARBA00018911"/>
    </source>
</evidence>
<name>A0A482X7M0_LAOST</name>
<evidence type="ECO:0000256" key="4">
    <source>
        <dbReference type="ARBA" id="ARBA00022801"/>
    </source>
</evidence>
<accession>A0A482X7M0</accession>
<dbReference type="OrthoDB" id="276276at2759"/>
<dbReference type="SUPFAM" id="SSF55811">
    <property type="entry name" value="Nudix"/>
    <property type="match status" value="1"/>
</dbReference>
<evidence type="ECO:0000256" key="3">
    <source>
        <dbReference type="ARBA" id="ARBA00022741"/>
    </source>
</evidence>
<evidence type="ECO:0000256" key="1">
    <source>
        <dbReference type="ARBA" id="ARBA00005582"/>
    </source>
</evidence>
<dbReference type="AlphaFoldDB" id="A0A482X7M0"/>
<dbReference type="PROSITE" id="PS00893">
    <property type="entry name" value="NUDIX_BOX"/>
    <property type="match status" value="1"/>
</dbReference>
<dbReference type="GO" id="GO:0000166">
    <property type="term" value="F:nucleotide binding"/>
    <property type="evidence" value="ECO:0007669"/>
    <property type="project" value="UniProtKB-KW"/>
</dbReference>
<dbReference type="FunCoup" id="A0A482X7M0">
    <property type="interactions" value="261"/>
</dbReference>
<reference evidence="7 8" key="1">
    <citation type="journal article" date="2017" name="Gigascience">
        <title>Genome sequence of the small brown planthopper, Laodelphax striatellus.</title>
        <authorList>
            <person name="Zhu J."/>
            <person name="Jiang F."/>
            <person name="Wang X."/>
            <person name="Yang P."/>
            <person name="Bao Y."/>
            <person name="Zhao W."/>
            <person name="Wang W."/>
            <person name="Lu H."/>
            <person name="Wang Q."/>
            <person name="Cui N."/>
            <person name="Li J."/>
            <person name="Chen X."/>
            <person name="Luo L."/>
            <person name="Yu J."/>
            <person name="Kang L."/>
            <person name="Cui F."/>
        </authorList>
    </citation>
    <scope>NUCLEOTIDE SEQUENCE [LARGE SCALE GENOMIC DNA]</scope>
    <source>
        <strain evidence="7">Lst14</strain>
    </source>
</reference>
<evidence type="ECO:0000313" key="8">
    <source>
        <dbReference type="Proteomes" id="UP000291343"/>
    </source>
</evidence>
<dbReference type="InterPro" id="IPR015797">
    <property type="entry name" value="NUDIX_hydrolase-like_dom_sf"/>
</dbReference>
<comment type="caution">
    <text evidence="7">The sequence shown here is derived from an EMBL/GenBank/DDBJ whole genome shotgun (WGS) entry which is preliminary data.</text>
</comment>
<evidence type="ECO:0000259" key="6">
    <source>
        <dbReference type="PROSITE" id="PS51462"/>
    </source>
</evidence>
<keyword evidence="8" id="KW-1185">Reference proteome</keyword>
<dbReference type="Proteomes" id="UP000291343">
    <property type="component" value="Unassembled WGS sequence"/>
</dbReference>
<evidence type="ECO:0000313" key="7">
    <source>
        <dbReference type="EMBL" id="RZF41458.1"/>
    </source>
</evidence>
<dbReference type="SMR" id="A0A482X7M0"/>
<dbReference type="PANTHER" id="PTHR21340:SF0">
    <property type="entry name" value="BIS(5'-NUCLEOSYL)-TETRAPHOSPHATASE [ASYMMETRICAL]"/>
    <property type="match status" value="1"/>
</dbReference>
<dbReference type="InterPro" id="IPR051325">
    <property type="entry name" value="Nudix_hydrolase_domain"/>
</dbReference>
<dbReference type="PANTHER" id="PTHR21340">
    <property type="entry name" value="DIADENOSINE 5,5-P1,P4-TETRAPHOSPHATE PYROPHOSPHOHYDROLASE MUTT"/>
    <property type="match status" value="1"/>
</dbReference>
<dbReference type="PRINTS" id="PR01405">
    <property type="entry name" value="TETRPHPHTASE"/>
</dbReference>
<evidence type="ECO:0000256" key="5">
    <source>
        <dbReference type="ARBA" id="ARBA00032644"/>
    </source>
</evidence>
<dbReference type="Gene3D" id="3.90.79.10">
    <property type="entry name" value="Nucleoside Triphosphate Pyrophosphohydrolase"/>
    <property type="match status" value="1"/>
</dbReference>
<sequence>MSEKIVRAAGLLIFRRSPSIEYLLLQASYKPYHWTPPKGHLDPGEDEMQAALRETVEESGINAESLAIDKNFYKQLVYEAFGKNKTVSYWLAEIVDKNATVKLSSEHQAFEWCTLESALDKVEYEDTKSLLREAQEYLTSTVK</sequence>
<dbReference type="InterPro" id="IPR020084">
    <property type="entry name" value="NUDIX_hydrolase_CS"/>
</dbReference>
<organism evidence="7 8">
    <name type="scientific">Laodelphax striatellus</name>
    <name type="common">Small brown planthopper</name>
    <name type="synonym">Delphax striatella</name>
    <dbReference type="NCBI Taxonomy" id="195883"/>
    <lineage>
        <taxon>Eukaryota</taxon>
        <taxon>Metazoa</taxon>
        <taxon>Ecdysozoa</taxon>
        <taxon>Arthropoda</taxon>
        <taxon>Hexapoda</taxon>
        <taxon>Insecta</taxon>
        <taxon>Pterygota</taxon>
        <taxon>Neoptera</taxon>
        <taxon>Paraneoptera</taxon>
        <taxon>Hemiptera</taxon>
        <taxon>Auchenorrhyncha</taxon>
        <taxon>Fulgoroidea</taxon>
        <taxon>Delphacidae</taxon>
        <taxon>Criomorphinae</taxon>
        <taxon>Laodelphax</taxon>
    </lineage>
</organism>
<dbReference type="InterPro" id="IPR003565">
    <property type="entry name" value="Tetra_PHTase"/>
</dbReference>
<proteinExistence type="inferred from homology"/>
<dbReference type="InterPro" id="IPR000086">
    <property type="entry name" value="NUDIX_hydrolase_dom"/>
</dbReference>
<dbReference type="GO" id="GO:0006167">
    <property type="term" value="P:AMP biosynthetic process"/>
    <property type="evidence" value="ECO:0007669"/>
    <property type="project" value="TreeGrafter"/>
</dbReference>
<gene>
    <name evidence="7" type="ORF">LSTR_LSTR000172</name>
</gene>
<dbReference type="PROSITE" id="PS51462">
    <property type="entry name" value="NUDIX"/>
    <property type="match status" value="1"/>
</dbReference>
<dbReference type="InParanoid" id="A0A482X7M0"/>
<keyword evidence="4" id="KW-0378">Hydrolase</keyword>
<dbReference type="Pfam" id="PF00293">
    <property type="entry name" value="NUDIX"/>
    <property type="match status" value="1"/>
</dbReference>
<protein>
    <recommendedName>
        <fullName evidence="2">Bis(5'-nucleosyl)-tetraphosphatase [asymmetrical]</fullName>
    </recommendedName>
    <alternativeName>
        <fullName evidence="5">Diadenosine 5',5'''-P1,P4-tetraphosphate asymmetrical hydrolase</fullName>
    </alternativeName>
</protein>
<dbReference type="CDD" id="cd03428">
    <property type="entry name" value="NUDIX_Ap4A_Nudt2"/>
    <property type="match status" value="1"/>
</dbReference>